<feature type="domain" description="Peptidase C14 caspase" evidence="2">
    <location>
        <begin position="8"/>
        <end position="211"/>
    </location>
</feature>
<dbReference type="PANTHER" id="PTHR48104">
    <property type="entry name" value="METACASPASE-4"/>
    <property type="match status" value="1"/>
</dbReference>
<gene>
    <name evidence="3" type="ORF">SCHCODRAFT_53097</name>
</gene>
<dbReference type="OMA" id="RRNIMIA"/>
<dbReference type="VEuPathDB" id="FungiDB:SCHCODRAFT_02492936"/>
<dbReference type="HOGENOM" id="CLU_029389_3_2_1"/>
<dbReference type="PANTHER" id="PTHR48104:SF30">
    <property type="entry name" value="METACASPASE-1"/>
    <property type="match status" value="1"/>
</dbReference>
<comment type="similarity">
    <text evidence="1">Belongs to the peptidase C14B family.</text>
</comment>
<dbReference type="GO" id="GO:0005737">
    <property type="term" value="C:cytoplasm"/>
    <property type="evidence" value="ECO:0007669"/>
    <property type="project" value="TreeGrafter"/>
</dbReference>
<dbReference type="GO" id="GO:0004197">
    <property type="term" value="F:cysteine-type endopeptidase activity"/>
    <property type="evidence" value="ECO:0007669"/>
    <property type="project" value="InterPro"/>
</dbReference>
<dbReference type="KEGG" id="scm:SCHCO_02492936"/>
<dbReference type="GeneID" id="9585819"/>
<dbReference type="InterPro" id="IPR050452">
    <property type="entry name" value="Metacaspase"/>
</dbReference>
<sequence>MESHCTGRKRAICIGIDYQGQSSELKGCINDARDVRDFLVKRCRFRKEDVMLLTDDKSRSSRSYPSRANMISAMKWLVEGAQMHDSLFLHYSGHGGQKRDFNDDEADGYDETIFPVDHEEAGVIIDDEMHKILVDPLPAACRLTALFDSCHSGTVLDLPYIYSQHGRLRGSHVSPRARLRQASPADVITWSACRDGQTSVDTFAGGEAVGAMSYVGVGVFYLFYVPVSEAHSLTVGFIRPSSKSLGMRGTCRIATC</sequence>
<dbReference type="eggNOG" id="KOG1546">
    <property type="taxonomic scope" value="Eukaryota"/>
</dbReference>
<organism evidence="4">
    <name type="scientific">Schizophyllum commune (strain H4-8 / FGSC 9210)</name>
    <name type="common">Split gill fungus</name>
    <dbReference type="NCBI Taxonomy" id="578458"/>
    <lineage>
        <taxon>Eukaryota</taxon>
        <taxon>Fungi</taxon>
        <taxon>Dikarya</taxon>
        <taxon>Basidiomycota</taxon>
        <taxon>Agaricomycotina</taxon>
        <taxon>Agaricomycetes</taxon>
        <taxon>Agaricomycetidae</taxon>
        <taxon>Agaricales</taxon>
        <taxon>Schizophyllaceae</taxon>
        <taxon>Schizophyllum</taxon>
    </lineage>
</organism>
<name>D8PXR3_SCHCM</name>
<evidence type="ECO:0000313" key="4">
    <source>
        <dbReference type="Proteomes" id="UP000007431"/>
    </source>
</evidence>
<dbReference type="Pfam" id="PF00656">
    <property type="entry name" value="Peptidase_C14"/>
    <property type="match status" value="1"/>
</dbReference>
<dbReference type="Gene3D" id="3.40.50.12660">
    <property type="match status" value="1"/>
</dbReference>
<accession>D8PXR3</accession>
<evidence type="ECO:0000256" key="1">
    <source>
        <dbReference type="ARBA" id="ARBA00009005"/>
    </source>
</evidence>
<proteinExistence type="inferred from homology"/>
<keyword evidence="4" id="KW-1185">Reference proteome</keyword>
<dbReference type="InterPro" id="IPR011600">
    <property type="entry name" value="Pept_C14_caspase"/>
</dbReference>
<protein>
    <recommendedName>
        <fullName evidence="2">Peptidase C14 caspase domain-containing protein</fullName>
    </recommendedName>
</protein>
<dbReference type="EMBL" id="GL377304">
    <property type="protein sequence ID" value="EFI99719.1"/>
    <property type="molecule type" value="Genomic_DNA"/>
</dbReference>
<reference evidence="3 4" key="1">
    <citation type="journal article" date="2010" name="Nat. Biotechnol.">
        <title>Genome sequence of the model mushroom Schizophyllum commune.</title>
        <authorList>
            <person name="Ohm R.A."/>
            <person name="de Jong J.F."/>
            <person name="Lugones L.G."/>
            <person name="Aerts A."/>
            <person name="Kothe E."/>
            <person name="Stajich J.E."/>
            <person name="de Vries R.P."/>
            <person name="Record E."/>
            <person name="Levasseur A."/>
            <person name="Baker S.E."/>
            <person name="Bartholomew K.A."/>
            <person name="Coutinho P.M."/>
            <person name="Erdmann S."/>
            <person name="Fowler T.J."/>
            <person name="Gathman A.C."/>
            <person name="Lombard V."/>
            <person name="Henrissat B."/>
            <person name="Knabe N."/>
            <person name="Kuees U."/>
            <person name="Lilly W.W."/>
            <person name="Lindquist E."/>
            <person name="Lucas S."/>
            <person name="Magnuson J.K."/>
            <person name="Piumi F."/>
            <person name="Raudaskoski M."/>
            <person name="Salamov A."/>
            <person name="Schmutz J."/>
            <person name="Schwarze F.W.M.R."/>
            <person name="vanKuyk P.A."/>
            <person name="Horton J.S."/>
            <person name="Grigoriev I.V."/>
            <person name="Woesten H.A.B."/>
        </authorList>
    </citation>
    <scope>NUCLEOTIDE SEQUENCE [LARGE SCALE GENOMIC DNA]</scope>
    <source>
        <strain evidence="4">H4-8 / FGSC 9210</strain>
    </source>
</reference>
<dbReference type="RefSeq" id="XP_003034622.1">
    <property type="nucleotide sequence ID" value="XM_003034576.1"/>
</dbReference>
<dbReference type="InParanoid" id="D8PXR3"/>
<dbReference type="GO" id="GO:0006508">
    <property type="term" value="P:proteolysis"/>
    <property type="evidence" value="ECO:0007669"/>
    <property type="project" value="InterPro"/>
</dbReference>
<dbReference type="Proteomes" id="UP000007431">
    <property type="component" value="Unassembled WGS sequence"/>
</dbReference>
<evidence type="ECO:0000313" key="3">
    <source>
        <dbReference type="EMBL" id="EFI99719.1"/>
    </source>
</evidence>
<dbReference type="AlphaFoldDB" id="D8PXR3"/>
<evidence type="ECO:0000259" key="2">
    <source>
        <dbReference type="Pfam" id="PF00656"/>
    </source>
</evidence>
<dbReference type="OrthoDB" id="3223806at2759"/>